<protein>
    <submittedName>
        <fullName evidence="1">Uncharacterized protein</fullName>
    </submittedName>
</protein>
<evidence type="ECO:0000313" key="2">
    <source>
        <dbReference type="Proteomes" id="UP000077248"/>
    </source>
</evidence>
<reference evidence="1 2" key="1">
    <citation type="submission" date="2016-05" db="EMBL/GenBank/DDBJ databases">
        <title>Comparative analysis of secretome profiles of manganese(II)-oxidizing ascomycete fungi.</title>
        <authorList>
            <consortium name="DOE Joint Genome Institute"/>
            <person name="Zeiner C.A."/>
            <person name="Purvine S.O."/>
            <person name="Zink E.M."/>
            <person name="Wu S."/>
            <person name="Pasa-Tolic L."/>
            <person name="Chaput D.L."/>
            <person name="Haridas S."/>
            <person name="Grigoriev I.V."/>
            <person name="Santelli C.M."/>
            <person name="Hansel C.M."/>
        </authorList>
    </citation>
    <scope>NUCLEOTIDE SEQUENCE [LARGE SCALE GENOMIC DNA]</scope>
    <source>
        <strain evidence="1 2">SRC1lrK2f</strain>
    </source>
</reference>
<proteinExistence type="predicted"/>
<dbReference type="EMBL" id="KV441469">
    <property type="protein sequence ID" value="OAG26623.1"/>
    <property type="molecule type" value="Genomic_DNA"/>
</dbReference>
<accession>A0A177E3R5</accession>
<dbReference type="AlphaFoldDB" id="A0A177E3R5"/>
<dbReference type="KEGG" id="aalt:CC77DRAFT_1004548"/>
<dbReference type="Proteomes" id="UP000077248">
    <property type="component" value="Unassembled WGS sequence"/>
</dbReference>
<keyword evidence="2" id="KW-1185">Reference proteome</keyword>
<name>A0A177E3R5_ALTAL</name>
<gene>
    <name evidence="1" type="ORF">CC77DRAFT_1004548</name>
</gene>
<dbReference type="GeneID" id="29108867"/>
<organism evidence="1 2">
    <name type="scientific">Alternaria alternata</name>
    <name type="common">Alternaria rot fungus</name>
    <name type="synonym">Torula alternata</name>
    <dbReference type="NCBI Taxonomy" id="5599"/>
    <lineage>
        <taxon>Eukaryota</taxon>
        <taxon>Fungi</taxon>
        <taxon>Dikarya</taxon>
        <taxon>Ascomycota</taxon>
        <taxon>Pezizomycotina</taxon>
        <taxon>Dothideomycetes</taxon>
        <taxon>Pleosporomycetidae</taxon>
        <taxon>Pleosporales</taxon>
        <taxon>Pleosporineae</taxon>
        <taxon>Pleosporaceae</taxon>
        <taxon>Alternaria</taxon>
        <taxon>Alternaria sect. Alternaria</taxon>
        <taxon>Alternaria alternata complex</taxon>
    </lineage>
</organism>
<dbReference type="VEuPathDB" id="FungiDB:CC77DRAFT_1004548"/>
<dbReference type="RefSeq" id="XP_018392044.1">
    <property type="nucleotide sequence ID" value="XM_018523273.1"/>
</dbReference>
<sequence>MWTSGEHDAVVEDARPERTWADSQTWRCDALPGCNVPTGVFCCFVQLQQRRSSSASPKSSNDDMTSASYSMSGEPRLWCRHGFEMQAARATGTMPYAGLGRVQSKLFPVRRRGTHWTAISYAAARPSAKVAAVCEGWGGGTAAGARDGNGSSSALGHGGDGCGRHGTRTRSMSVFLAEASQTQKRHG</sequence>
<evidence type="ECO:0000313" key="1">
    <source>
        <dbReference type="EMBL" id="OAG26623.1"/>
    </source>
</evidence>